<proteinExistence type="predicted"/>
<comment type="caution">
    <text evidence="2">The sequence shown here is derived from an EMBL/GenBank/DDBJ whole genome shotgun (WGS) entry which is preliminary data.</text>
</comment>
<dbReference type="Proteomes" id="UP000663872">
    <property type="component" value="Unassembled WGS sequence"/>
</dbReference>
<dbReference type="PANTHER" id="PTHR32046">
    <property type="entry name" value="G DOMAIN-CONTAINING PROTEIN"/>
    <property type="match status" value="1"/>
</dbReference>
<dbReference type="EMBL" id="CAJOBR010000019">
    <property type="protein sequence ID" value="CAF4448280.1"/>
    <property type="molecule type" value="Genomic_DNA"/>
</dbReference>
<dbReference type="Proteomes" id="UP000663848">
    <property type="component" value="Unassembled WGS sequence"/>
</dbReference>
<dbReference type="EMBL" id="CAJNYT010000803">
    <property type="protein sequence ID" value="CAF3373527.1"/>
    <property type="molecule type" value="Genomic_DNA"/>
</dbReference>
<reference evidence="2" key="1">
    <citation type="submission" date="2021-02" db="EMBL/GenBank/DDBJ databases">
        <authorList>
            <person name="Nowell W R."/>
        </authorList>
    </citation>
    <scope>NUCLEOTIDE SEQUENCE</scope>
</reference>
<evidence type="ECO:0000313" key="3">
    <source>
        <dbReference type="Proteomes" id="UP000663848"/>
    </source>
</evidence>
<evidence type="ECO:0008006" key="4">
    <source>
        <dbReference type="Google" id="ProtNLM"/>
    </source>
</evidence>
<sequence>MATTHYIRDTLSDAMSRLRAGGNQSTAKNDETNDTRHLSLDTSNIAKVLVIGETGSGKSTFINYLTNYFRGGSLQNIKVAIPSKYRPVITEQFAHCENNIKDTTQSKTDMCNQYIFIDHASPSQRQYLLRNVHE</sequence>
<dbReference type="InterPro" id="IPR027417">
    <property type="entry name" value="P-loop_NTPase"/>
</dbReference>
<gene>
    <name evidence="1" type="ORF">GRG538_LOCUS7522</name>
    <name evidence="2" type="ORF">QYT958_LOCUS454</name>
</gene>
<organism evidence="2 3">
    <name type="scientific">Rotaria socialis</name>
    <dbReference type="NCBI Taxonomy" id="392032"/>
    <lineage>
        <taxon>Eukaryota</taxon>
        <taxon>Metazoa</taxon>
        <taxon>Spiralia</taxon>
        <taxon>Gnathifera</taxon>
        <taxon>Rotifera</taxon>
        <taxon>Eurotatoria</taxon>
        <taxon>Bdelloidea</taxon>
        <taxon>Philodinida</taxon>
        <taxon>Philodinidae</taxon>
        <taxon>Rotaria</taxon>
    </lineage>
</organism>
<dbReference type="InterPro" id="IPR025662">
    <property type="entry name" value="Sigma_54_int_dom_ATP-bd_1"/>
</dbReference>
<evidence type="ECO:0000313" key="2">
    <source>
        <dbReference type="EMBL" id="CAF4448280.1"/>
    </source>
</evidence>
<protein>
    <recommendedName>
        <fullName evidence="4">G domain-containing protein</fullName>
    </recommendedName>
</protein>
<name>A0A820RW12_9BILA</name>
<accession>A0A820RW12</accession>
<dbReference type="SUPFAM" id="SSF52540">
    <property type="entry name" value="P-loop containing nucleoside triphosphate hydrolases"/>
    <property type="match status" value="1"/>
</dbReference>
<dbReference type="Gene3D" id="3.40.50.300">
    <property type="entry name" value="P-loop containing nucleotide triphosphate hydrolases"/>
    <property type="match status" value="1"/>
</dbReference>
<dbReference type="PROSITE" id="PS00675">
    <property type="entry name" value="SIGMA54_INTERACT_1"/>
    <property type="match status" value="1"/>
</dbReference>
<evidence type="ECO:0000313" key="1">
    <source>
        <dbReference type="EMBL" id="CAF3373527.1"/>
    </source>
</evidence>
<dbReference type="AlphaFoldDB" id="A0A820RW12"/>